<feature type="signal peptide" evidence="1">
    <location>
        <begin position="1"/>
        <end position="24"/>
    </location>
</feature>
<dbReference type="EMBL" id="DUZY01000006">
    <property type="protein sequence ID" value="DAD43544.1"/>
    <property type="molecule type" value="Genomic_DNA"/>
</dbReference>
<sequence>MPHRTRPMASLLVFMGVNVILVSTITPVENAVARNVKALNQRKEYACQASTEHYSGIPTF</sequence>
<dbReference type="AlphaFoldDB" id="A0A822ZBB1"/>
<reference evidence="2 3" key="1">
    <citation type="journal article" date="2020" name="Mol. Biol. Evol.">
        <title>Distinct Expression and Methylation Patterns for Genes with Different Fates following a Single Whole-Genome Duplication in Flowering Plants.</title>
        <authorList>
            <person name="Shi T."/>
            <person name="Rahmani R.S."/>
            <person name="Gugger P.F."/>
            <person name="Wang M."/>
            <person name="Li H."/>
            <person name="Zhang Y."/>
            <person name="Li Z."/>
            <person name="Wang Q."/>
            <person name="Van de Peer Y."/>
            <person name="Marchal K."/>
            <person name="Chen J."/>
        </authorList>
    </citation>
    <scope>NUCLEOTIDE SEQUENCE [LARGE SCALE GENOMIC DNA]</scope>
    <source>
        <tissue evidence="2">Leaf</tissue>
    </source>
</reference>
<protein>
    <submittedName>
        <fullName evidence="2">Uncharacterized protein</fullName>
    </submittedName>
</protein>
<organism evidence="2 3">
    <name type="scientific">Nelumbo nucifera</name>
    <name type="common">Sacred lotus</name>
    <dbReference type="NCBI Taxonomy" id="4432"/>
    <lineage>
        <taxon>Eukaryota</taxon>
        <taxon>Viridiplantae</taxon>
        <taxon>Streptophyta</taxon>
        <taxon>Embryophyta</taxon>
        <taxon>Tracheophyta</taxon>
        <taxon>Spermatophyta</taxon>
        <taxon>Magnoliopsida</taxon>
        <taxon>Proteales</taxon>
        <taxon>Nelumbonaceae</taxon>
        <taxon>Nelumbo</taxon>
    </lineage>
</organism>
<evidence type="ECO:0000256" key="1">
    <source>
        <dbReference type="SAM" id="SignalP"/>
    </source>
</evidence>
<dbReference type="Proteomes" id="UP000607653">
    <property type="component" value="Unassembled WGS sequence"/>
</dbReference>
<comment type="caution">
    <text evidence="2">The sequence shown here is derived from an EMBL/GenBank/DDBJ whole genome shotgun (WGS) entry which is preliminary data.</text>
</comment>
<proteinExistence type="predicted"/>
<gene>
    <name evidence="2" type="ORF">HUJ06_001774</name>
</gene>
<name>A0A822ZBB1_NELNU</name>
<evidence type="ECO:0000313" key="3">
    <source>
        <dbReference type="Proteomes" id="UP000607653"/>
    </source>
</evidence>
<feature type="chain" id="PRO_5032318411" evidence="1">
    <location>
        <begin position="25"/>
        <end position="60"/>
    </location>
</feature>
<keyword evidence="3" id="KW-1185">Reference proteome</keyword>
<dbReference type="PANTHER" id="PTHR36392">
    <property type="entry name" value="TRANSMEMBRANE PROTEIN"/>
    <property type="match status" value="1"/>
</dbReference>
<accession>A0A822ZBB1</accession>
<keyword evidence="1" id="KW-0732">Signal</keyword>
<dbReference type="PANTHER" id="PTHR36392:SF1">
    <property type="entry name" value="TRANSMEMBRANE PROTEIN"/>
    <property type="match status" value="1"/>
</dbReference>
<evidence type="ECO:0000313" key="2">
    <source>
        <dbReference type="EMBL" id="DAD43544.1"/>
    </source>
</evidence>